<dbReference type="Pfam" id="PF20041">
    <property type="entry name" value="DUF6443"/>
    <property type="match status" value="1"/>
</dbReference>
<dbReference type="EMBL" id="SWDX01000005">
    <property type="protein sequence ID" value="TKC60280.1"/>
    <property type="molecule type" value="Genomic_DNA"/>
</dbReference>
<feature type="transmembrane region" description="Helical" evidence="1">
    <location>
        <begin position="6"/>
        <end position="24"/>
    </location>
</feature>
<reference evidence="3 4" key="1">
    <citation type="submission" date="2019-04" db="EMBL/GenBank/DDBJ databases">
        <title>Pedobacter sp. RP-1-16 sp. nov., isolated from Arctic soil.</title>
        <authorList>
            <person name="Dahal R.H."/>
            <person name="Kim D.-U."/>
        </authorList>
    </citation>
    <scope>NUCLEOTIDE SEQUENCE [LARGE SCALE GENOMIC DNA]</scope>
    <source>
        <strain evidence="3 4">RP-1-16</strain>
    </source>
</reference>
<keyword evidence="1" id="KW-1133">Transmembrane helix</keyword>
<organism evidence="3 4">
    <name type="scientific">Pedobacter hiemivivus</name>
    <dbReference type="NCBI Taxonomy" id="2530454"/>
    <lineage>
        <taxon>Bacteria</taxon>
        <taxon>Pseudomonadati</taxon>
        <taxon>Bacteroidota</taxon>
        <taxon>Sphingobacteriia</taxon>
        <taxon>Sphingobacteriales</taxon>
        <taxon>Sphingobacteriaceae</taxon>
        <taxon>Pedobacter</taxon>
    </lineage>
</organism>
<feature type="domain" description="DUF6443" evidence="2">
    <location>
        <begin position="449"/>
        <end position="580"/>
    </location>
</feature>
<dbReference type="InterPro" id="IPR045619">
    <property type="entry name" value="DUF6443"/>
</dbReference>
<gene>
    <name evidence="3" type="ORF">FBD94_15350</name>
</gene>
<protein>
    <submittedName>
        <fullName evidence="3">RHS repeat-associated core domain-containing protein</fullName>
    </submittedName>
</protein>
<evidence type="ECO:0000256" key="1">
    <source>
        <dbReference type="SAM" id="Phobius"/>
    </source>
</evidence>
<keyword evidence="1" id="KW-0812">Transmembrane</keyword>
<accession>A0A4U1GBJ5</accession>
<name>A0A4U1GBJ5_9SPHI</name>
<dbReference type="NCBIfam" id="TIGR03696">
    <property type="entry name" value="Rhs_assc_core"/>
    <property type="match status" value="1"/>
</dbReference>
<dbReference type="InterPro" id="IPR022385">
    <property type="entry name" value="Rhs_assc_core"/>
</dbReference>
<evidence type="ECO:0000313" key="3">
    <source>
        <dbReference type="EMBL" id="TKC60280.1"/>
    </source>
</evidence>
<proteinExistence type="predicted"/>
<sequence>MVLNTYTYRFIALLFVSILSYLPLKGQELIGGGIGHYQPPSETINMTYGNGRIRISNLGNASGGTCSGFYQYQWQLSYNEVDWEDLYGYTDKQYDEAHSGEIAPKVLPGESGAILYFRRKVICGNEIAYSDILRIYLEYAGGGVSPSVSNFNSDGSFEKLEGTENDISYVWQISRDYDPVITRLNAIGNGYWENLLGGTEQHFLPSEDFMLDQPIYIRRLLLDGRSSNIVKIMPNDIFTIGDVMPQRQMIAKNAPVEMLSINEPDIQGNYHYQWQEYIMTSGSWEDIIGANERTYLPIATDTKKLYRVAVVSLATSVELYSYALIDIVPFEPGRITTSNQVLTSFTAIPNLINTTEPSEGLCDGNYTYQWEQSIDNKVFIAMPGSKDATLSFISPLEQTTYYRRKVTCGEGSAYSYGNGEVQSVMVRLPNVMTQPYAGNYTFVWKANIPFANPNELINSAINESSKSVQYFDDFGRPEQDIAINASPTNKDILRPVVYDVLGREDKKYLPYTIGNNHGQYRSEVLNEQAIFYQSPPLGQPANSHPYTKAILENSPMNRVLEQGAEGSEWQPQPNESGHTVKAVTTFNNTVALTDLSNTRAVMMYGVSLSGIEPTLIGGQVYPANQLIVNMVRGENWKAADGRAGTAEEYTDQEGKVVLKRGFNKKNGQIEILSTYYVYDDLGNLTFILPPGSFADLSIPNTTLLNDICYQYKYDYKRRKIEQKIPGKGVEYMLYNPLNQLVGSQDANQRLKNEWLVSKYDKFGRVVITGVLIDNSSRQVLQNQIQIDQQYRLWETKVGDGIGYTNLAWPVNISSYYIINYYDNYEIPGLPYSYQDFSSNVKKDQPKGLLTASKVRLLNDASTFLWTVQYYNQDAQVIQVHSGNHLGGKDVMSSSYDFSGKMINSQRAHTGSNGQSVTIKNNYIYDHGSRLVDVKQKTGNDAEITLVHNTYNELGQLIDKKLHLKQGESKYLQSIDYRYNVRGWLSTINDPELGNNTQSNLDDTSSGADLFGTSLKYENASDNPQYNGNIAAMTWKTGIVPSMSVAPPQLGYNYRYDNVNQLIVAISSTNGIEDGNHNELISYNQQGNITNLDRWAYTGGAKQQIDKLEYTYNGNKHSRVDDLSTATGGVKALGFEDIANQPDEYLYDDNGNMVQDLNKDISISYNVFNLPETISFTANPDTKIEFVYDCTGRKLQRKFTQGTTLFTTDYIDGIQYEQNQLAFLQTGEGRVRKIGETYSYEYDITDHLGNVRVTFMADPNDPTQTTARVIQQNSYYPYGMLMYGDAGNGLNLAFASGEKSMYLYSGKELQEQGGVNWYDHGARMYDPVLGRWSVMDPANQFDDLTPYSGMGNNPLVYVDPDGRFIHIVAGAIIGGVINLGVKALQGKIHNFGDGLAAFGIGAVAGGIGAATGGAALAASGFTATSIGGGIVSGLAGSMVSSPVLGLGNQVYFGDPYSLKSFGQEALLGGIGGGLLGALTSKAGSNIWSGAVEGIDPYLPISPKMITDATINGNIVEITASAKGAGTSLTRLFESMNTNTKGASEFFGWGNKTTLTKSISNFTKEELLKNGWTKENLVKLARAYNDQIVKAQLVGAKNLAAIVRRDQAMDLARSFFGN</sequence>
<comment type="caution">
    <text evidence="3">The sequence shown here is derived from an EMBL/GenBank/DDBJ whole genome shotgun (WGS) entry which is preliminary data.</text>
</comment>
<dbReference type="Gene3D" id="2.180.10.10">
    <property type="entry name" value="RHS repeat-associated core"/>
    <property type="match status" value="1"/>
</dbReference>
<dbReference type="RefSeq" id="WP_136880817.1">
    <property type="nucleotide sequence ID" value="NZ_SWDX01000005.1"/>
</dbReference>
<evidence type="ECO:0000313" key="4">
    <source>
        <dbReference type="Proteomes" id="UP000309594"/>
    </source>
</evidence>
<evidence type="ECO:0000259" key="2">
    <source>
        <dbReference type="Pfam" id="PF20041"/>
    </source>
</evidence>
<dbReference type="Gene3D" id="2.60.40.2700">
    <property type="match status" value="1"/>
</dbReference>
<dbReference type="Proteomes" id="UP000309594">
    <property type="component" value="Unassembled WGS sequence"/>
</dbReference>
<keyword evidence="1" id="KW-0472">Membrane</keyword>